<feature type="domain" description="CBM2" evidence="11">
    <location>
        <begin position="449"/>
        <end position="558"/>
    </location>
</feature>
<keyword evidence="3 8" id="KW-0378">Hydrolase</keyword>
<evidence type="ECO:0000256" key="9">
    <source>
        <dbReference type="SAM" id="MobiDB-lite"/>
    </source>
</evidence>
<gene>
    <name evidence="12" type="ORF">ACEZDE_27375</name>
</gene>
<dbReference type="InterPro" id="IPR008965">
    <property type="entry name" value="CBM2/CBM3_carb-bd_dom_sf"/>
</dbReference>
<feature type="chain" id="PRO_5047066731" description="Endoglucanase" evidence="10">
    <location>
        <begin position="32"/>
        <end position="558"/>
    </location>
</feature>
<name>A0ABV6W3I1_9ACTN</name>
<dbReference type="Gene3D" id="3.20.20.80">
    <property type="entry name" value="Glycosidases"/>
    <property type="match status" value="1"/>
</dbReference>
<evidence type="ECO:0000313" key="12">
    <source>
        <dbReference type="EMBL" id="MFC1420337.1"/>
    </source>
</evidence>
<evidence type="ECO:0000256" key="2">
    <source>
        <dbReference type="ARBA" id="ARBA00022729"/>
    </source>
</evidence>
<evidence type="ECO:0000256" key="7">
    <source>
        <dbReference type="ARBA" id="ARBA00023326"/>
    </source>
</evidence>
<evidence type="ECO:0000256" key="6">
    <source>
        <dbReference type="ARBA" id="ARBA00023295"/>
    </source>
</evidence>
<keyword evidence="4 8" id="KW-0136">Cellulose degradation</keyword>
<feature type="signal peptide" evidence="10">
    <location>
        <begin position="1"/>
        <end position="31"/>
    </location>
</feature>
<dbReference type="Pfam" id="PF00553">
    <property type="entry name" value="CBM_2"/>
    <property type="match status" value="1"/>
</dbReference>
<accession>A0ABV6W3I1</accession>
<dbReference type="EC" id="3.2.1.4" evidence="8"/>
<dbReference type="SUPFAM" id="SSF51445">
    <property type="entry name" value="(Trans)glycosidases"/>
    <property type="match status" value="1"/>
</dbReference>
<organism evidence="12 13">
    <name type="scientific">Streptacidiphilus cavernicola</name>
    <dbReference type="NCBI Taxonomy" id="3342716"/>
    <lineage>
        <taxon>Bacteria</taxon>
        <taxon>Bacillati</taxon>
        <taxon>Actinomycetota</taxon>
        <taxon>Actinomycetes</taxon>
        <taxon>Kitasatosporales</taxon>
        <taxon>Streptomycetaceae</taxon>
        <taxon>Streptacidiphilus</taxon>
    </lineage>
</organism>
<evidence type="ECO:0000256" key="4">
    <source>
        <dbReference type="ARBA" id="ARBA00023001"/>
    </source>
</evidence>
<evidence type="ECO:0000256" key="5">
    <source>
        <dbReference type="ARBA" id="ARBA00023277"/>
    </source>
</evidence>
<comment type="catalytic activity">
    <reaction evidence="1 8">
        <text>Endohydrolysis of (1-&gt;4)-beta-D-glucosidic linkages in cellulose, lichenin and cereal beta-D-glucans.</text>
        <dbReference type="EC" id="3.2.1.4"/>
    </reaction>
</comment>
<evidence type="ECO:0000259" key="11">
    <source>
        <dbReference type="PROSITE" id="PS51173"/>
    </source>
</evidence>
<keyword evidence="6 8" id="KW-0326">Glycosidase</keyword>
<keyword evidence="2 10" id="KW-0732">Signal</keyword>
<protein>
    <recommendedName>
        <fullName evidence="8">Endoglucanase</fullName>
        <ecNumber evidence="8">3.2.1.4</ecNumber>
    </recommendedName>
</protein>
<dbReference type="SMART" id="SM00637">
    <property type="entry name" value="CBD_II"/>
    <property type="match status" value="1"/>
</dbReference>
<comment type="caution">
    <text evidence="12">The sequence shown here is derived from an EMBL/GenBank/DDBJ whole genome shotgun (WGS) entry which is preliminary data.</text>
</comment>
<dbReference type="Gene3D" id="2.60.40.290">
    <property type="match status" value="1"/>
</dbReference>
<evidence type="ECO:0000313" key="13">
    <source>
        <dbReference type="Proteomes" id="UP001592531"/>
    </source>
</evidence>
<feature type="compositionally biased region" description="Low complexity" evidence="9">
    <location>
        <begin position="421"/>
        <end position="432"/>
    </location>
</feature>
<dbReference type="Pfam" id="PF00150">
    <property type="entry name" value="Cellulase"/>
    <property type="match status" value="1"/>
</dbReference>
<feature type="compositionally biased region" description="Pro residues" evidence="9">
    <location>
        <begin position="433"/>
        <end position="445"/>
    </location>
</feature>
<evidence type="ECO:0000256" key="3">
    <source>
        <dbReference type="ARBA" id="ARBA00022801"/>
    </source>
</evidence>
<evidence type="ECO:0000256" key="1">
    <source>
        <dbReference type="ARBA" id="ARBA00000966"/>
    </source>
</evidence>
<sequence>MEALPQLRLALAGALLVAAGTVAVLAPGAHAASTGAGAGYWHTSGSTILDADNTPVRIAGINWYGFETPDAVAHGLWSADYKTVVDDIKSLGYNTIRIPFSNQMVESPTVPANIGHYANGGPINTDLTGLNSLQILDKIIDRAGADGLKVILDDHRSEAGNSAEQNGLWYTSSYTDQDWLNDWNTIAKRYAGNSTVIGFDLRNEPHTPTGVAYAQGATWGSGDPATDWRLAAERAGNAVIADDPGALVFVEGISNYPSATASGGYDDDWWGGNLDGVAQYPVTLDSPNHVVYSAHDYGPQEFQQTWFNSGTTAASLDAVWDAHWGYIAKQNIAPVWVGEFGTGNTAASVSDPTAGSQGQWFSSLLSYIGGNHLSWTYWALNGEDAYGLLDNQYDLTPALAAKQAALAAIEFPLPGAGGGSTSTPTPTGTSTPTPTPTPTVTPTPTPTATATPSGACAISYTLQSEWPGGFSGVVDVKNTGTAAVNGWTVRFGFGGDQSITNSYNATLTQSGSGVTAVNAAYNGAIAPGADVSFGFQGTWQSSDAAPTGFTLNGTRCSG</sequence>
<dbReference type="InterPro" id="IPR017853">
    <property type="entry name" value="GH"/>
</dbReference>
<evidence type="ECO:0000256" key="8">
    <source>
        <dbReference type="RuleBase" id="RU361153"/>
    </source>
</evidence>
<proteinExistence type="inferred from homology"/>
<keyword evidence="13" id="KW-1185">Reference proteome</keyword>
<dbReference type="InterPro" id="IPR001547">
    <property type="entry name" value="Glyco_hydro_5"/>
</dbReference>
<feature type="region of interest" description="Disordered" evidence="9">
    <location>
        <begin position="416"/>
        <end position="450"/>
    </location>
</feature>
<dbReference type="EMBL" id="JBHFAB010000025">
    <property type="protein sequence ID" value="MFC1420337.1"/>
    <property type="molecule type" value="Genomic_DNA"/>
</dbReference>
<reference evidence="12 13" key="1">
    <citation type="submission" date="2024-09" db="EMBL/GenBank/DDBJ databases">
        <authorList>
            <person name="Lee S.D."/>
        </authorList>
    </citation>
    <scope>NUCLEOTIDE SEQUENCE [LARGE SCALE GENOMIC DNA]</scope>
    <source>
        <strain evidence="12 13">N8-3</strain>
    </source>
</reference>
<dbReference type="InterPro" id="IPR001919">
    <property type="entry name" value="CBD2"/>
</dbReference>
<dbReference type="PANTHER" id="PTHR35923:SF2">
    <property type="entry name" value="ENDOGLUCANASE"/>
    <property type="match status" value="1"/>
</dbReference>
<dbReference type="SUPFAM" id="SSF49384">
    <property type="entry name" value="Carbohydrate-binding domain"/>
    <property type="match status" value="1"/>
</dbReference>
<dbReference type="Proteomes" id="UP001592531">
    <property type="component" value="Unassembled WGS sequence"/>
</dbReference>
<dbReference type="RefSeq" id="WP_380541378.1">
    <property type="nucleotide sequence ID" value="NZ_JBHFAB010000025.1"/>
</dbReference>
<dbReference type="PANTHER" id="PTHR35923">
    <property type="entry name" value="MAJOR EXTRACELLULAR ENDOGLUCANASE"/>
    <property type="match status" value="1"/>
</dbReference>
<dbReference type="InterPro" id="IPR012291">
    <property type="entry name" value="CBM2_carb-bd_dom_sf"/>
</dbReference>
<evidence type="ECO:0000256" key="10">
    <source>
        <dbReference type="SAM" id="SignalP"/>
    </source>
</evidence>
<dbReference type="PROSITE" id="PS51173">
    <property type="entry name" value="CBM2"/>
    <property type="match status" value="1"/>
</dbReference>
<comment type="similarity">
    <text evidence="8">Belongs to the glycosyl hydrolase 5 (cellulase A) family.</text>
</comment>
<keyword evidence="7 8" id="KW-0624">Polysaccharide degradation</keyword>
<keyword evidence="5 8" id="KW-0119">Carbohydrate metabolism</keyword>